<evidence type="ECO:0000313" key="1">
    <source>
        <dbReference type="EMBL" id="SDI33596.1"/>
    </source>
</evidence>
<organism evidence="1 2">
    <name type="scientific">Paraburkholderia phenazinium</name>
    <dbReference type="NCBI Taxonomy" id="60549"/>
    <lineage>
        <taxon>Bacteria</taxon>
        <taxon>Pseudomonadati</taxon>
        <taxon>Pseudomonadota</taxon>
        <taxon>Betaproteobacteria</taxon>
        <taxon>Burkholderiales</taxon>
        <taxon>Burkholderiaceae</taxon>
        <taxon>Paraburkholderia</taxon>
    </lineage>
</organism>
<reference evidence="1 2" key="1">
    <citation type="submission" date="2016-10" db="EMBL/GenBank/DDBJ databases">
        <authorList>
            <person name="de Groot N.N."/>
        </authorList>
    </citation>
    <scope>NUCLEOTIDE SEQUENCE [LARGE SCALE GENOMIC DNA]</scope>
    <source>
        <strain evidence="1 2">LMG 2247</strain>
    </source>
</reference>
<dbReference type="AlphaFoldDB" id="A0A1G8JQX8"/>
<gene>
    <name evidence="1" type="ORF">SAMN05216466_12112</name>
</gene>
<evidence type="ECO:0000313" key="2">
    <source>
        <dbReference type="Proteomes" id="UP000199706"/>
    </source>
</evidence>
<accession>A0A1G8JQX8</accession>
<sequence length="75" mass="7976">MSNQSAFARPAITTMATTEGAQGCTELDQILALAHEAGMLITLDGQIGREKYQSIAGSLASFRRFAEALRTTLTA</sequence>
<dbReference type="EMBL" id="FNCJ01000021">
    <property type="protein sequence ID" value="SDI33596.1"/>
    <property type="molecule type" value="Genomic_DNA"/>
</dbReference>
<dbReference type="Proteomes" id="UP000199706">
    <property type="component" value="Unassembled WGS sequence"/>
</dbReference>
<proteinExistence type="predicted"/>
<name>A0A1G8JQX8_9BURK</name>
<dbReference type="RefSeq" id="WP_244106529.1">
    <property type="nucleotide sequence ID" value="NZ_CADERL010000030.1"/>
</dbReference>
<protein>
    <submittedName>
        <fullName evidence="1">Uncharacterized protein</fullName>
    </submittedName>
</protein>